<feature type="transmembrane region" description="Helical" evidence="9">
    <location>
        <begin position="135"/>
        <end position="153"/>
    </location>
</feature>
<protein>
    <submittedName>
        <fullName evidence="11">Transporter, NhaC family</fullName>
    </submittedName>
</protein>
<sequence length="445" mass="49376">MDLILGFVISSILLIYSIYRDMFIGIPLTICFFIFCFIAYKRGYSFKEIMKMSYEGGKKSFIVSEVLILIGMITASWMASGTVQGMVYYGIEFMNPRYFVVYAFMICTVISFILGTAFGTVGTVGLSLMVMAKSGGLNSNIAAGAIVAGAYFGDRCSPMSSSAHLIANLTETDLYENIKNMFKTAIIPYGISLFIYIFISTKYPLNFTQNKINEEIIKNFNISFLVLLPAILILALSVFKVNVKISMSLSIVLAFFISCFYQGIKIQDFMKYLFFGYSIPKEIFLSSIIKGGGVISMLKAIFMTFVSCSLAGLLDSAGFLKGIHSLFDGVNSRCRLFIATAIISVLTAAFGGNQSIAIVLTIQIMKDFYDKMEIDKYQFAVNIENTAVVLSPMVPWNISGVIPAMTLGVSSLKYLPYAFYIYFIPIINMIFIKIISKTSRTKSVS</sequence>
<keyword evidence="3" id="KW-0050">Antiport</keyword>
<feature type="transmembrane region" description="Helical" evidence="9">
    <location>
        <begin position="417"/>
        <end position="435"/>
    </location>
</feature>
<feature type="transmembrane region" description="Helical" evidence="9">
    <location>
        <begin position="336"/>
        <end position="362"/>
    </location>
</feature>
<dbReference type="PANTHER" id="PTHR33451">
    <property type="entry name" value="MALATE-2H(+)/NA(+)-LACTATE ANTIPORTER"/>
    <property type="match status" value="1"/>
</dbReference>
<keyword evidence="5 9" id="KW-0812">Transmembrane</keyword>
<accession>A0A1M5YLT5</accession>
<keyword evidence="12" id="KW-1185">Reference proteome</keyword>
<dbReference type="AlphaFoldDB" id="A0A1M5YLT5"/>
<evidence type="ECO:0000256" key="6">
    <source>
        <dbReference type="ARBA" id="ARBA00022989"/>
    </source>
</evidence>
<evidence type="ECO:0000256" key="2">
    <source>
        <dbReference type="ARBA" id="ARBA00022448"/>
    </source>
</evidence>
<gene>
    <name evidence="11" type="ORF">SAMN02745180_02279</name>
</gene>
<dbReference type="EMBL" id="FQXR01000013">
    <property type="protein sequence ID" value="SHI12911.1"/>
    <property type="molecule type" value="Genomic_DNA"/>
</dbReference>
<dbReference type="InterPro" id="IPR018461">
    <property type="entry name" value="Na/H_Antiport_NhaC-like_C"/>
</dbReference>
<dbReference type="Pfam" id="PF03553">
    <property type="entry name" value="Na_H_antiporter"/>
    <property type="match status" value="1"/>
</dbReference>
<dbReference type="PANTHER" id="PTHR33451:SF3">
    <property type="entry name" value="MALATE-2H(+)_NA(+)-LACTATE ANTIPORTER"/>
    <property type="match status" value="1"/>
</dbReference>
<name>A0A1M5YLT5_9FIRM</name>
<dbReference type="RefSeq" id="WP_072744923.1">
    <property type="nucleotide sequence ID" value="NZ_FQXR01000013.1"/>
</dbReference>
<evidence type="ECO:0000256" key="8">
    <source>
        <dbReference type="ARBA" id="ARBA00038435"/>
    </source>
</evidence>
<evidence type="ECO:0000256" key="5">
    <source>
        <dbReference type="ARBA" id="ARBA00022692"/>
    </source>
</evidence>
<keyword evidence="2" id="KW-0813">Transport</keyword>
<feature type="transmembrane region" description="Helical" evidence="9">
    <location>
        <begin position="22"/>
        <end position="40"/>
    </location>
</feature>
<evidence type="ECO:0000256" key="3">
    <source>
        <dbReference type="ARBA" id="ARBA00022449"/>
    </source>
</evidence>
<feature type="transmembrane region" description="Helical" evidence="9">
    <location>
        <begin position="220"/>
        <end position="239"/>
    </location>
</feature>
<dbReference type="Proteomes" id="UP000184389">
    <property type="component" value="Unassembled WGS sequence"/>
</dbReference>
<dbReference type="GO" id="GO:0015297">
    <property type="term" value="F:antiporter activity"/>
    <property type="evidence" value="ECO:0007669"/>
    <property type="project" value="UniProtKB-KW"/>
</dbReference>
<evidence type="ECO:0000256" key="4">
    <source>
        <dbReference type="ARBA" id="ARBA00022475"/>
    </source>
</evidence>
<feature type="domain" description="Na+/H+ antiporter NhaC-like C-terminal" evidence="10">
    <location>
        <begin position="149"/>
        <end position="431"/>
    </location>
</feature>
<feature type="transmembrane region" description="Helical" evidence="9">
    <location>
        <begin position="181"/>
        <end position="199"/>
    </location>
</feature>
<keyword evidence="6 9" id="KW-1133">Transmembrane helix</keyword>
<dbReference type="InterPro" id="IPR052180">
    <property type="entry name" value="NhaC_Na-H+_Antiporter"/>
</dbReference>
<comment type="similarity">
    <text evidence="8">Belongs to the NhaC Na(+)/H(+) (TC 2.A.35) antiporter family.</text>
</comment>
<dbReference type="OrthoDB" id="9762978at2"/>
<evidence type="ECO:0000256" key="1">
    <source>
        <dbReference type="ARBA" id="ARBA00004651"/>
    </source>
</evidence>
<feature type="transmembrane region" description="Helical" evidence="9">
    <location>
        <begin position="383"/>
        <end position="405"/>
    </location>
</feature>
<dbReference type="STRING" id="1123281.SAMN02745180_02279"/>
<keyword evidence="4" id="KW-1003">Cell membrane</keyword>
<feature type="transmembrane region" description="Helical" evidence="9">
    <location>
        <begin position="245"/>
        <end position="264"/>
    </location>
</feature>
<evidence type="ECO:0000313" key="12">
    <source>
        <dbReference type="Proteomes" id="UP000184389"/>
    </source>
</evidence>
<evidence type="ECO:0000256" key="7">
    <source>
        <dbReference type="ARBA" id="ARBA00023136"/>
    </source>
</evidence>
<proteinExistence type="inferred from homology"/>
<keyword evidence="7 9" id="KW-0472">Membrane</keyword>
<organism evidence="11 12">
    <name type="scientific">Sporanaerobacter acetigenes DSM 13106</name>
    <dbReference type="NCBI Taxonomy" id="1123281"/>
    <lineage>
        <taxon>Bacteria</taxon>
        <taxon>Bacillati</taxon>
        <taxon>Bacillota</taxon>
        <taxon>Tissierellia</taxon>
        <taxon>Tissierellales</taxon>
        <taxon>Sporanaerobacteraceae</taxon>
        <taxon>Sporanaerobacter</taxon>
    </lineage>
</organism>
<dbReference type="GO" id="GO:0005886">
    <property type="term" value="C:plasma membrane"/>
    <property type="evidence" value="ECO:0007669"/>
    <property type="project" value="UniProtKB-SubCell"/>
</dbReference>
<evidence type="ECO:0000313" key="11">
    <source>
        <dbReference type="EMBL" id="SHI12911.1"/>
    </source>
</evidence>
<comment type="subcellular location">
    <subcellularLocation>
        <location evidence="1">Cell membrane</location>
        <topology evidence="1">Multi-pass membrane protein</topology>
    </subcellularLocation>
</comment>
<feature type="transmembrane region" description="Helical" evidence="9">
    <location>
        <begin position="99"/>
        <end position="128"/>
    </location>
</feature>
<feature type="transmembrane region" description="Helical" evidence="9">
    <location>
        <begin position="61"/>
        <end position="79"/>
    </location>
</feature>
<evidence type="ECO:0000256" key="9">
    <source>
        <dbReference type="SAM" id="Phobius"/>
    </source>
</evidence>
<reference evidence="11 12" key="1">
    <citation type="submission" date="2016-11" db="EMBL/GenBank/DDBJ databases">
        <authorList>
            <person name="Jaros S."/>
            <person name="Januszkiewicz K."/>
            <person name="Wedrychowicz H."/>
        </authorList>
    </citation>
    <scope>NUCLEOTIDE SEQUENCE [LARGE SCALE GENOMIC DNA]</scope>
    <source>
        <strain evidence="11 12">DSM 13106</strain>
    </source>
</reference>
<evidence type="ECO:0000259" key="10">
    <source>
        <dbReference type="Pfam" id="PF03553"/>
    </source>
</evidence>